<evidence type="ECO:0000256" key="1">
    <source>
        <dbReference type="ARBA" id="ARBA00022837"/>
    </source>
</evidence>
<dbReference type="Gene3D" id="1.10.238.10">
    <property type="entry name" value="EF-hand"/>
    <property type="match status" value="1"/>
</dbReference>
<gene>
    <name evidence="3" type="ORF">OXX778_LOCUS9014</name>
</gene>
<keyword evidence="4" id="KW-1185">Reference proteome</keyword>
<reference evidence="3" key="1">
    <citation type="submission" date="2021-02" db="EMBL/GenBank/DDBJ databases">
        <authorList>
            <person name="Nowell W R."/>
        </authorList>
    </citation>
    <scope>NUCLEOTIDE SEQUENCE</scope>
    <source>
        <strain evidence="3">Ploen Becks lab</strain>
    </source>
</reference>
<dbReference type="PROSITE" id="PS50222">
    <property type="entry name" value="EF_HAND_2"/>
    <property type="match status" value="2"/>
</dbReference>
<dbReference type="OrthoDB" id="26525at2759"/>
<comment type="caution">
    <text evidence="3">The sequence shown here is derived from an EMBL/GenBank/DDBJ whole genome shotgun (WGS) entry which is preliminary data.</text>
</comment>
<keyword evidence="1" id="KW-0106">Calcium</keyword>
<dbReference type="InterPro" id="IPR011992">
    <property type="entry name" value="EF-hand-dom_pair"/>
</dbReference>
<dbReference type="Proteomes" id="UP000663879">
    <property type="component" value="Unassembled WGS sequence"/>
</dbReference>
<dbReference type="InterPro" id="IPR002048">
    <property type="entry name" value="EF_hand_dom"/>
</dbReference>
<sequence length="84" mass="9696">MASSNPLKGTSPSKLKRIFEDLDLNKDSYITLTEIASSLSKINKYLRANYNLDEIELMFNQIDKNKDKKVGYTEYQEGLFNLNL</sequence>
<accession>A0A813WEK9</accession>
<name>A0A813WEK9_9BILA</name>
<evidence type="ECO:0000259" key="2">
    <source>
        <dbReference type="PROSITE" id="PS50222"/>
    </source>
</evidence>
<feature type="domain" description="EF-hand" evidence="2">
    <location>
        <begin position="50"/>
        <end position="84"/>
    </location>
</feature>
<dbReference type="SUPFAM" id="SSF47473">
    <property type="entry name" value="EF-hand"/>
    <property type="match status" value="1"/>
</dbReference>
<dbReference type="GO" id="GO:0005509">
    <property type="term" value="F:calcium ion binding"/>
    <property type="evidence" value="ECO:0007669"/>
    <property type="project" value="InterPro"/>
</dbReference>
<evidence type="ECO:0000313" key="4">
    <source>
        <dbReference type="Proteomes" id="UP000663879"/>
    </source>
</evidence>
<protein>
    <recommendedName>
        <fullName evidence="2">EF-hand domain-containing protein</fullName>
    </recommendedName>
</protein>
<dbReference type="PROSITE" id="PS00018">
    <property type="entry name" value="EF_HAND_1"/>
    <property type="match status" value="1"/>
</dbReference>
<organism evidence="3 4">
    <name type="scientific">Brachionus calyciflorus</name>
    <dbReference type="NCBI Taxonomy" id="104777"/>
    <lineage>
        <taxon>Eukaryota</taxon>
        <taxon>Metazoa</taxon>
        <taxon>Spiralia</taxon>
        <taxon>Gnathifera</taxon>
        <taxon>Rotifera</taxon>
        <taxon>Eurotatoria</taxon>
        <taxon>Monogononta</taxon>
        <taxon>Pseudotrocha</taxon>
        <taxon>Ploima</taxon>
        <taxon>Brachionidae</taxon>
        <taxon>Brachionus</taxon>
    </lineage>
</organism>
<dbReference type="CDD" id="cd00051">
    <property type="entry name" value="EFh"/>
    <property type="match status" value="1"/>
</dbReference>
<dbReference type="AlphaFoldDB" id="A0A813WEK9"/>
<dbReference type="Pfam" id="PF13499">
    <property type="entry name" value="EF-hand_7"/>
    <property type="match status" value="1"/>
</dbReference>
<dbReference type="SMART" id="SM00054">
    <property type="entry name" value="EFh"/>
    <property type="match status" value="2"/>
</dbReference>
<dbReference type="EMBL" id="CAJNOC010001295">
    <property type="protein sequence ID" value="CAF0852337.1"/>
    <property type="molecule type" value="Genomic_DNA"/>
</dbReference>
<proteinExistence type="predicted"/>
<dbReference type="InterPro" id="IPR018247">
    <property type="entry name" value="EF_Hand_1_Ca_BS"/>
</dbReference>
<feature type="domain" description="EF-hand" evidence="2">
    <location>
        <begin position="10"/>
        <end position="45"/>
    </location>
</feature>
<evidence type="ECO:0000313" key="3">
    <source>
        <dbReference type="EMBL" id="CAF0852337.1"/>
    </source>
</evidence>